<dbReference type="NCBIfam" id="TIGR02188">
    <property type="entry name" value="Ac_CoA_lig_AcsA"/>
    <property type="match status" value="1"/>
</dbReference>
<dbReference type="Pfam" id="PF16177">
    <property type="entry name" value="ACAS_N"/>
    <property type="match status" value="1"/>
</dbReference>
<dbReference type="OrthoDB" id="1706066at2759"/>
<evidence type="ECO:0000259" key="7">
    <source>
        <dbReference type="Pfam" id="PF00501"/>
    </source>
</evidence>
<evidence type="ECO:0000313" key="10">
    <source>
        <dbReference type="EMBL" id="KJE95860.1"/>
    </source>
</evidence>
<accession>A0A0D2WTL4</accession>
<feature type="compositionally biased region" description="Basic and acidic residues" evidence="6">
    <location>
        <begin position="1"/>
        <end position="11"/>
    </location>
</feature>
<dbReference type="RefSeq" id="XP_004345012.1">
    <property type="nucleotide sequence ID" value="XM_004344962.2"/>
</dbReference>
<dbReference type="InterPro" id="IPR042099">
    <property type="entry name" value="ANL_N_sf"/>
</dbReference>
<dbReference type="PhylomeDB" id="A0A0D2WTL4"/>
<organism evidence="10 11">
    <name type="scientific">Capsaspora owczarzaki (strain ATCC 30864)</name>
    <dbReference type="NCBI Taxonomy" id="595528"/>
    <lineage>
        <taxon>Eukaryota</taxon>
        <taxon>Filasterea</taxon>
        <taxon>Capsaspora</taxon>
    </lineage>
</organism>
<feature type="domain" description="AMP-binding enzyme C-terminal" evidence="8">
    <location>
        <begin position="594"/>
        <end position="672"/>
    </location>
</feature>
<dbReference type="Proteomes" id="UP000008743">
    <property type="component" value="Unassembled WGS sequence"/>
</dbReference>
<comment type="catalytic activity">
    <reaction evidence="5">
        <text>acetate + ATP + CoA = acetyl-CoA + AMP + diphosphate</text>
        <dbReference type="Rhea" id="RHEA:23176"/>
        <dbReference type="ChEBI" id="CHEBI:30089"/>
        <dbReference type="ChEBI" id="CHEBI:30616"/>
        <dbReference type="ChEBI" id="CHEBI:33019"/>
        <dbReference type="ChEBI" id="CHEBI:57287"/>
        <dbReference type="ChEBI" id="CHEBI:57288"/>
        <dbReference type="ChEBI" id="CHEBI:456215"/>
        <dbReference type="EC" id="6.2.1.1"/>
    </reaction>
</comment>
<dbReference type="GO" id="GO:0005524">
    <property type="term" value="F:ATP binding"/>
    <property type="evidence" value="ECO:0007669"/>
    <property type="project" value="UniProtKB-UniRule"/>
</dbReference>
<dbReference type="InterPro" id="IPR032387">
    <property type="entry name" value="ACAS_N"/>
</dbReference>
<dbReference type="PANTHER" id="PTHR24095:SF244">
    <property type="entry name" value="ACETYL-COENZYME A SYNTHETASE"/>
    <property type="match status" value="1"/>
</dbReference>
<evidence type="ECO:0000256" key="4">
    <source>
        <dbReference type="ARBA" id="ARBA00022840"/>
    </source>
</evidence>
<dbReference type="Gene3D" id="3.30.300.30">
    <property type="match status" value="1"/>
</dbReference>
<evidence type="ECO:0000256" key="1">
    <source>
        <dbReference type="ARBA" id="ARBA00006432"/>
    </source>
</evidence>
<gene>
    <name evidence="10" type="ORF">CAOG_006263</name>
</gene>
<dbReference type="SUPFAM" id="SSF56801">
    <property type="entry name" value="Acetyl-CoA synthetase-like"/>
    <property type="match status" value="1"/>
</dbReference>
<dbReference type="AlphaFoldDB" id="A0A0D2WTL4"/>
<dbReference type="FunFam" id="3.40.50.12780:FF:000001">
    <property type="entry name" value="Acetyl-coenzyme A synthetase"/>
    <property type="match status" value="1"/>
</dbReference>
<evidence type="ECO:0000256" key="3">
    <source>
        <dbReference type="ARBA" id="ARBA00022741"/>
    </source>
</evidence>
<dbReference type="eggNOG" id="KOG1175">
    <property type="taxonomic scope" value="Eukaryota"/>
</dbReference>
<proteinExistence type="inferred from homology"/>
<dbReference type="Pfam" id="PF13193">
    <property type="entry name" value="AMP-binding_C"/>
    <property type="match status" value="1"/>
</dbReference>
<evidence type="ECO:0000259" key="9">
    <source>
        <dbReference type="Pfam" id="PF16177"/>
    </source>
</evidence>
<evidence type="ECO:0000256" key="2">
    <source>
        <dbReference type="ARBA" id="ARBA00022598"/>
    </source>
</evidence>
<evidence type="ECO:0000256" key="5">
    <source>
        <dbReference type="RuleBase" id="RU361147"/>
    </source>
</evidence>
<dbReference type="PANTHER" id="PTHR24095">
    <property type="entry name" value="ACETYL-COENZYME A SYNTHETASE"/>
    <property type="match status" value="1"/>
</dbReference>
<comment type="similarity">
    <text evidence="1 5">Belongs to the ATP-dependent AMP-binding enzyme family.</text>
</comment>
<feature type="domain" description="Acetyl-coenzyme A synthetase N-terminal" evidence="9">
    <location>
        <begin position="35"/>
        <end position="64"/>
    </location>
</feature>
<keyword evidence="3 5" id="KW-0547">Nucleotide-binding</keyword>
<evidence type="ECO:0000256" key="6">
    <source>
        <dbReference type="SAM" id="MobiDB-lite"/>
    </source>
</evidence>
<dbReference type="InterPro" id="IPR011904">
    <property type="entry name" value="Ac_CoA_lig"/>
</dbReference>
<dbReference type="InterPro" id="IPR045851">
    <property type="entry name" value="AMP-bd_C_sf"/>
</dbReference>
<feature type="domain" description="AMP-dependent synthetase/ligase" evidence="7">
    <location>
        <begin position="150"/>
        <end position="532"/>
    </location>
</feature>
<dbReference type="InterPro" id="IPR000873">
    <property type="entry name" value="AMP-dep_synth/lig_dom"/>
</dbReference>
<evidence type="ECO:0000313" key="11">
    <source>
        <dbReference type="Proteomes" id="UP000008743"/>
    </source>
</evidence>
<feature type="region of interest" description="Disordered" evidence="6">
    <location>
        <begin position="1"/>
        <end position="27"/>
    </location>
</feature>
<dbReference type="EMBL" id="KE346370">
    <property type="protein sequence ID" value="KJE95860.1"/>
    <property type="molecule type" value="Genomic_DNA"/>
</dbReference>
<dbReference type="InParanoid" id="A0A0D2WTL4"/>
<dbReference type="Pfam" id="PF00501">
    <property type="entry name" value="AMP-binding"/>
    <property type="match status" value="1"/>
</dbReference>
<keyword evidence="2 5" id="KW-0436">Ligase</keyword>
<dbReference type="CDD" id="cd05966">
    <property type="entry name" value="ACS"/>
    <property type="match status" value="1"/>
</dbReference>
<protein>
    <recommendedName>
        <fullName evidence="5">Acetyl-coenzyme A synthetase</fullName>
        <ecNumber evidence="5">6.2.1.1</ecNumber>
    </recommendedName>
</protein>
<dbReference type="GO" id="GO:0019427">
    <property type="term" value="P:acetyl-CoA biosynthetic process from acetate"/>
    <property type="evidence" value="ECO:0007669"/>
    <property type="project" value="InterPro"/>
</dbReference>
<dbReference type="GO" id="GO:0003987">
    <property type="term" value="F:acetate-CoA ligase activity"/>
    <property type="evidence" value="ECO:0007669"/>
    <property type="project" value="UniProtKB-UniRule"/>
</dbReference>
<dbReference type="InterPro" id="IPR025110">
    <property type="entry name" value="AMP-bd_C"/>
</dbReference>
<dbReference type="InterPro" id="IPR020845">
    <property type="entry name" value="AMP-binding_CS"/>
</dbReference>
<dbReference type="OMA" id="AIKASWP"/>
<sequence length="713" mass="78218">MQQVEEVHHEAAPVFPPPPARSDRPAAHVPSMDAYRSMYRESVEDPDRFWGRIAAREFSWETPFILPGDAAASASAIASKPDAESHANGNATTAAAAAAAPAAADPTKVTSQQSNFDVRTGPVAIKWFESSRTNLAYNCLDRNVHERGLGDNVAFFWEGNNPEQASKLTYRQLLDRVSRFANVLKSFGVAKGDTVGVYMPMVVELPIAMLACARIGAIHSVMFGGFSHEAIAGRILDAKCKVIVTADGVFRGEKVIPLKHIMNKAIEHCAEQGFAVTATIVLAHLGNLPEEEKRSLDRDWLKLEAEASPDCPVEWLEAEHPLFMLYTSGSTGRPKGVVHTQAGYMVWAATTFKYVFDYHPGDVYWCTADCGWITGHSYVTYGPLLNGATSVLFEGIPTYPDAGRCWQVIDKYQVTQFYTAPTAIRALMKFGDEIVARSSRASLRILGTVGEPINPAAWLWYFNVVGEGRCPIVDTWWQTETGGFMITPFPAATPCKPGSATLPFFGVVPALIDSQGREVEGEGEGSLVIKQSWPGQMRTVFGDHKRFEETYFSQHKGYYFSGDGCRRDEDGYYWITGRIDDVLMVSGHRIGTAEVEGALVGHEGVVEAAVVGYPHDIKGEGIYAFVTLAEGFKFTPELVQHLKLDVRENIGAFASVDIFHEAPALPKTRSGKIMRRILRKIAAGETDIHSFGDTSTLADPNVVEMLISTRPGH</sequence>
<keyword evidence="11" id="KW-1185">Reference proteome</keyword>
<dbReference type="Gene3D" id="3.40.50.12780">
    <property type="entry name" value="N-terminal domain of ligase-like"/>
    <property type="match status" value="1"/>
</dbReference>
<keyword evidence="4 5" id="KW-0067">ATP-binding</keyword>
<dbReference type="EC" id="6.2.1.1" evidence="5"/>
<name>A0A0D2WTL4_CAPO3</name>
<evidence type="ECO:0000259" key="8">
    <source>
        <dbReference type="Pfam" id="PF13193"/>
    </source>
</evidence>
<dbReference type="NCBIfam" id="NF001208">
    <property type="entry name" value="PRK00174.1"/>
    <property type="match status" value="1"/>
</dbReference>
<dbReference type="FunCoup" id="A0A0D2WTL4">
    <property type="interactions" value="387"/>
</dbReference>
<dbReference type="GO" id="GO:0016208">
    <property type="term" value="F:AMP binding"/>
    <property type="evidence" value="ECO:0007669"/>
    <property type="project" value="InterPro"/>
</dbReference>
<reference evidence="11" key="1">
    <citation type="submission" date="2011-02" db="EMBL/GenBank/DDBJ databases">
        <title>The Genome Sequence of Capsaspora owczarzaki ATCC 30864.</title>
        <authorList>
            <person name="Russ C."/>
            <person name="Cuomo C."/>
            <person name="Burger G."/>
            <person name="Gray M.W."/>
            <person name="Holland P.W.H."/>
            <person name="King N."/>
            <person name="Lang F.B.F."/>
            <person name="Roger A.J."/>
            <person name="Ruiz-Trillo I."/>
            <person name="Young S.K."/>
            <person name="Zeng Q."/>
            <person name="Gargeya S."/>
            <person name="Alvarado L."/>
            <person name="Berlin A."/>
            <person name="Chapman S.B."/>
            <person name="Chen Z."/>
            <person name="Freedman E."/>
            <person name="Gellesch M."/>
            <person name="Goldberg J."/>
            <person name="Griggs A."/>
            <person name="Gujja S."/>
            <person name="Heilman E."/>
            <person name="Heiman D."/>
            <person name="Howarth C."/>
            <person name="Mehta T."/>
            <person name="Neiman D."/>
            <person name="Pearson M."/>
            <person name="Roberts A."/>
            <person name="Saif S."/>
            <person name="Shea T."/>
            <person name="Shenoy N."/>
            <person name="Sisk P."/>
            <person name="Stolte C."/>
            <person name="Sykes S."/>
            <person name="White J."/>
            <person name="Yandava C."/>
            <person name="Haas B."/>
            <person name="Nusbaum C."/>
            <person name="Birren B."/>
        </authorList>
    </citation>
    <scope>NUCLEOTIDE SEQUENCE</scope>
    <source>
        <strain evidence="11">ATCC 30864</strain>
    </source>
</reference>
<dbReference type="PROSITE" id="PS00455">
    <property type="entry name" value="AMP_BINDING"/>
    <property type="match status" value="1"/>
</dbReference>
<dbReference type="STRING" id="595528.A0A0D2WTL4"/>